<feature type="domain" description="RING-type" evidence="3">
    <location>
        <begin position="84"/>
        <end position="122"/>
    </location>
</feature>
<dbReference type="InterPro" id="IPR013083">
    <property type="entry name" value="Znf_RING/FYVE/PHD"/>
</dbReference>
<dbReference type="Proteomes" id="UP001222325">
    <property type="component" value="Unassembled WGS sequence"/>
</dbReference>
<keyword evidence="1" id="KW-0862">Zinc</keyword>
<reference evidence="4" key="1">
    <citation type="submission" date="2023-03" db="EMBL/GenBank/DDBJ databases">
        <title>Massive genome expansion in bonnet fungi (Mycena s.s.) driven by repeated elements and novel gene families across ecological guilds.</title>
        <authorList>
            <consortium name="Lawrence Berkeley National Laboratory"/>
            <person name="Harder C.B."/>
            <person name="Miyauchi S."/>
            <person name="Viragh M."/>
            <person name="Kuo A."/>
            <person name="Thoen E."/>
            <person name="Andreopoulos B."/>
            <person name="Lu D."/>
            <person name="Skrede I."/>
            <person name="Drula E."/>
            <person name="Henrissat B."/>
            <person name="Morin E."/>
            <person name="Kohler A."/>
            <person name="Barry K."/>
            <person name="LaButti K."/>
            <person name="Morin E."/>
            <person name="Salamov A."/>
            <person name="Lipzen A."/>
            <person name="Mereny Z."/>
            <person name="Hegedus B."/>
            <person name="Baldrian P."/>
            <person name="Stursova M."/>
            <person name="Weitz H."/>
            <person name="Taylor A."/>
            <person name="Grigoriev I.V."/>
            <person name="Nagy L.G."/>
            <person name="Martin F."/>
            <person name="Kauserud H."/>
        </authorList>
    </citation>
    <scope>NUCLEOTIDE SEQUENCE</scope>
    <source>
        <strain evidence="4">CBHHK173m</strain>
    </source>
</reference>
<dbReference type="EMBL" id="JARJCN010000105">
    <property type="protein sequence ID" value="KAJ7075036.1"/>
    <property type="molecule type" value="Genomic_DNA"/>
</dbReference>
<dbReference type="PROSITE" id="PS50089">
    <property type="entry name" value="ZF_RING_2"/>
    <property type="match status" value="1"/>
</dbReference>
<evidence type="ECO:0000256" key="1">
    <source>
        <dbReference type="PROSITE-ProRule" id="PRU00175"/>
    </source>
</evidence>
<sequence>MSARGFPPPDQLSSFHRMTPAQREVARRAIGQSSAATRVRTTAQRDRRRNGFRVPRKNPLREEDLYEEGIVPSPQDALDPDLTCTICLNAKAHSVIYACQHSHCYACIRIWLERQWTCPLCKKPMRRAPRPNVAEQQTITGLFPDWAASTRVSYSWDGLTFPRPRLRVVIPSSDDSS</sequence>
<dbReference type="InterPro" id="IPR001841">
    <property type="entry name" value="Znf_RING"/>
</dbReference>
<gene>
    <name evidence="4" type="ORF">B0H15DRAFT_956852</name>
</gene>
<comment type="caution">
    <text evidence="4">The sequence shown here is derived from an EMBL/GenBank/DDBJ whole genome shotgun (WGS) entry which is preliminary data.</text>
</comment>
<dbReference type="SUPFAM" id="SSF57850">
    <property type="entry name" value="RING/U-box"/>
    <property type="match status" value="1"/>
</dbReference>
<evidence type="ECO:0000259" key="3">
    <source>
        <dbReference type="PROSITE" id="PS50089"/>
    </source>
</evidence>
<feature type="compositionally biased region" description="Pro residues" evidence="2">
    <location>
        <begin position="1"/>
        <end position="10"/>
    </location>
</feature>
<keyword evidence="5" id="KW-1185">Reference proteome</keyword>
<evidence type="ECO:0000256" key="2">
    <source>
        <dbReference type="SAM" id="MobiDB-lite"/>
    </source>
</evidence>
<dbReference type="SMART" id="SM00184">
    <property type="entry name" value="RING"/>
    <property type="match status" value="1"/>
</dbReference>
<dbReference type="Pfam" id="PF13920">
    <property type="entry name" value="zf-C3HC4_3"/>
    <property type="match status" value="1"/>
</dbReference>
<dbReference type="InterPro" id="IPR047126">
    <property type="entry name" value="RNF141-like"/>
</dbReference>
<name>A0AAD6XH88_9AGAR</name>
<organism evidence="4 5">
    <name type="scientific">Mycena belliarum</name>
    <dbReference type="NCBI Taxonomy" id="1033014"/>
    <lineage>
        <taxon>Eukaryota</taxon>
        <taxon>Fungi</taxon>
        <taxon>Dikarya</taxon>
        <taxon>Basidiomycota</taxon>
        <taxon>Agaricomycotina</taxon>
        <taxon>Agaricomycetes</taxon>
        <taxon>Agaricomycetidae</taxon>
        <taxon>Agaricales</taxon>
        <taxon>Marasmiineae</taxon>
        <taxon>Mycenaceae</taxon>
        <taxon>Mycena</taxon>
    </lineage>
</organism>
<dbReference type="GO" id="GO:0008270">
    <property type="term" value="F:zinc ion binding"/>
    <property type="evidence" value="ECO:0007669"/>
    <property type="project" value="UniProtKB-KW"/>
</dbReference>
<accession>A0AAD6XH88</accession>
<feature type="region of interest" description="Disordered" evidence="2">
    <location>
        <begin position="1"/>
        <end position="53"/>
    </location>
</feature>
<dbReference type="PANTHER" id="PTHR12109">
    <property type="entry name" value="RING FINGER PROTEIN 141-RELATED"/>
    <property type="match status" value="1"/>
</dbReference>
<keyword evidence="1" id="KW-0479">Metal-binding</keyword>
<evidence type="ECO:0000313" key="5">
    <source>
        <dbReference type="Proteomes" id="UP001222325"/>
    </source>
</evidence>
<keyword evidence="1" id="KW-0863">Zinc-finger</keyword>
<protein>
    <recommendedName>
        <fullName evidence="3">RING-type domain-containing protein</fullName>
    </recommendedName>
</protein>
<proteinExistence type="predicted"/>
<dbReference type="Gene3D" id="3.30.40.10">
    <property type="entry name" value="Zinc/RING finger domain, C3HC4 (zinc finger)"/>
    <property type="match status" value="1"/>
</dbReference>
<dbReference type="AlphaFoldDB" id="A0AAD6XH88"/>
<evidence type="ECO:0000313" key="4">
    <source>
        <dbReference type="EMBL" id="KAJ7075036.1"/>
    </source>
</evidence>